<feature type="compositionally biased region" description="Low complexity" evidence="1">
    <location>
        <begin position="301"/>
        <end position="311"/>
    </location>
</feature>
<evidence type="ECO:0000256" key="1">
    <source>
        <dbReference type="SAM" id="MobiDB-lite"/>
    </source>
</evidence>
<feature type="domain" description="Transcriptional regulatory protein RXT2 N-terminal" evidence="2">
    <location>
        <begin position="36"/>
        <end position="174"/>
    </location>
</feature>
<dbReference type="Pfam" id="PF08595">
    <property type="entry name" value="RXT2_N"/>
    <property type="match status" value="1"/>
</dbReference>
<organism evidence="3 4">
    <name type="scientific">Ascodesmis nigricans</name>
    <dbReference type="NCBI Taxonomy" id="341454"/>
    <lineage>
        <taxon>Eukaryota</taxon>
        <taxon>Fungi</taxon>
        <taxon>Dikarya</taxon>
        <taxon>Ascomycota</taxon>
        <taxon>Pezizomycotina</taxon>
        <taxon>Pezizomycetes</taxon>
        <taxon>Pezizales</taxon>
        <taxon>Ascodesmidaceae</taxon>
        <taxon>Ascodesmis</taxon>
    </lineage>
</organism>
<dbReference type="AlphaFoldDB" id="A0A4S2MJ78"/>
<dbReference type="InterPro" id="IPR039602">
    <property type="entry name" value="Rxt2"/>
</dbReference>
<feature type="region of interest" description="Disordered" evidence="1">
    <location>
        <begin position="213"/>
        <end position="238"/>
    </location>
</feature>
<name>A0A4S2MJ78_9PEZI</name>
<dbReference type="GO" id="GO:0033698">
    <property type="term" value="C:Rpd3L complex"/>
    <property type="evidence" value="ECO:0007669"/>
    <property type="project" value="TreeGrafter"/>
</dbReference>
<accession>A0A4S2MJ78</accession>
<evidence type="ECO:0000313" key="4">
    <source>
        <dbReference type="Proteomes" id="UP000298138"/>
    </source>
</evidence>
<proteinExistence type="predicted"/>
<sequence length="464" mass="52340">MAAERQYIQETIANVKRALEIASDDSESDNDIAYTSNRGRKLKRKAQHVHEGALDNHFGMNGYKEEVDFYGKKKKIIYRKSGRRKKLAVEFDDDSEEDSEDASVEDLDPYAEVDLSKLLAPLKSAADLPSHPAMSHPYTSHTLNDLVQQSLNKVCEEQEHNVVLKRFLTKLLGDDPWVNLEKMEEPEIDHARVAHEKGEALFKDYPCGPAATTNGTSTSDVPVNGHLTNGTSTAADGDTEVMHGLGIVNTNSADAAPIFPDQPALKDKHESEPTVDAETLAGDHDSPSREENIPEPRRMTTRSTNNNSNNPHSPPTLETSPQDVIDPFFIPPVFNIDRNFGLPQVEADETRRMLMAAVQRQDEFLRGLNRLRMGLLRAERLRKKVWEWCRTMEGMREYHQKLAEANPAIANFDIEEGENVGLSDDEDWYDMQAWKLDEGLEKGREEEDEGLEPLPGKKTRGRNR</sequence>
<evidence type="ECO:0000259" key="2">
    <source>
        <dbReference type="Pfam" id="PF08595"/>
    </source>
</evidence>
<dbReference type="EMBL" id="ML220164">
    <property type="protein sequence ID" value="TGZ76883.1"/>
    <property type="molecule type" value="Genomic_DNA"/>
</dbReference>
<dbReference type="OrthoDB" id="2405722at2759"/>
<dbReference type="FunCoup" id="A0A4S2MJ78">
    <property type="interactions" value="128"/>
</dbReference>
<keyword evidence="4" id="KW-1185">Reference proteome</keyword>
<reference evidence="3 4" key="1">
    <citation type="submission" date="2019-04" db="EMBL/GenBank/DDBJ databases">
        <title>Comparative genomics and transcriptomics to analyze fruiting body development in filamentous ascomycetes.</title>
        <authorList>
            <consortium name="DOE Joint Genome Institute"/>
            <person name="Lutkenhaus R."/>
            <person name="Traeger S."/>
            <person name="Breuer J."/>
            <person name="Kuo A."/>
            <person name="Lipzen A."/>
            <person name="Pangilinan J."/>
            <person name="Dilworth D."/>
            <person name="Sandor L."/>
            <person name="Poggeler S."/>
            <person name="Barry K."/>
            <person name="Grigoriev I.V."/>
            <person name="Nowrousian M."/>
        </authorList>
    </citation>
    <scope>NUCLEOTIDE SEQUENCE [LARGE SCALE GENOMIC DNA]</scope>
    <source>
        <strain evidence="3 4">CBS 389.68</strain>
    </source>
</reference>
<feature type="compositionally biased region" description="Basic and acidic residues" evidence="1">
    <location>
        <begin position="281"/>
        <end position="298"/>
    </location>
</feature>
<dbReference type="InParanoid" id="A0A4S2MJ78"/>
<feature type="region of interest" description="Disordered" evidence="1">
    <location>
        <begin position="253"/>
        <end position="322"/>
    </location>
</feature>
<dbReference type="STRING" id="341454.A0A4S2MJ78"/>
<dbReference type="GO" id="GO:0005829">
    <property type="term" value="C:cytosol"/>
    <property type="evidence" value="ECO:0007669"/>
    <property type="project" value="TreeGrafter"/>
</dbReference>
<dbReference type="InterPro" id="IPR013904">
    <property type="entry name" value="RXT2_N"/>
</dbReference>
<feature type="compositionally biased region" description="Polar residues" evidence="1">
    <location>
        <begin position="213"/>
        <end position="234"/>
    </location>
</feature>
<dbReference type="PANTHER" id="PTHR28232">
    <property type="entry name" value="TRANSCRIPTIONAL REGULATORY PROTEIN RXT2"/>
    <property type="match status" value="1"/>
</dbReference>
<evidence type="ECO:0000313" key="3">
    <source>
        <dbReference type="EMBL" id="TGZ76883.1"/>
    </source>
</evidence>
<dbReference type="Proteomes" id="UP000298138">
    <property type="component" value="Unassembled WGS sequence"/>
</dbReference>
<dbReference type="PANTHER" id="PTHR28232:SF1">
    <property type="entry name" value="TRANSCRIPTIONAL REGULATORY PROTEIN RXT2"/>
    <property type="match status" value="1"/>
</dbReference>
<gene>
    <name evidence="3" type="ORF">EX30DRAFT_344555</name>
</gene>
<protein>
    <recommendedName>
        <fullName evidence="2">Transcriptional regulatory protein RXT2 N-terminal domain-containing protein</fullName>
    </recommendedName>
</protein>
<feature type="region of interest" description="Disordered" evidence="1">
    <location>
        <begin position="439"/>
        <end position="464"/>
    </location>
</feature>